<dbReference type="Pfam" id="PF00528">
    <property type="entry name" value="BPD_transp_1"/>
    <property type="match status" value="1"/>
</dbReference>
<proteinExistence type="inferred from homology"/>
<keyword evidence="4" id="KW-0533">Nickel</keyword>
<evidence type="ECO:0000256" key="11">
    <source>
        <dbReference type="ARBA" id="ARBA00038669"/>
    </source>
</evidence>
<organism evidence="15 16">
    <name type="scientific">Lutispora saccharofermentans</name>
    <dbReference type="NCBI Taxonomy" id="3024236"/>
    <lineage>
        <taxon>Bacteria</taxon>
        <taxon>Bacillati</taxon>
        <taxon>Bacillota</taxon>
        <taxon>Clostridia</taxon>
        <taxon>Lutisporales</taxon>
        <taxon>Lutisporaceae</taxon>
        <taxon>Lutispora</taxon>
    </lineage>
</organism>
<feature type="transmembrane region" description="Helical" evidence="13">
    <location>
        <begin position="133"/>
        <end position="157"/>
    </location>
</feature>
<evidence type="ECO:0000256" key="13">
    <source>
        <dbReference type="RuleBase" id="RU363032"/>
    </source>
</evidence>
<dbReference type="InterPro" id="IPR045621">
    <property type="entry name" value="BPD_transp_1_N"/>
</dbReference>
<feature type="domain" description="ABC transmembrane type-1" evidence="14">
    <location>
        <begin position="95"/>
        <end position="301"/>
    </location>
</feature>
<dbReference type="PANTHER" id="PTHR43163">
    <property type="entry name" value="DIPEPTIDE TRANSPORT SYSTEM PERMEASE PROTEIN DPPB-RELATED"/>
    <property type="match status" value="1"/>
</dbReference>
<dbReference type="NCBIfam" id="NF045470">
    <property type="entry name" value="Opp2B"/>
    <property type="match status" value="1"/>
</dbReference>
<keyword evidence="2 13" id="KW-0813">Transport</keyword>
<keyword evidence="3" id="KW-1003">Cell membrane</keyword>
<comment type="similarity">
    <text evidence="10">Belongs to the binding-protein-dependent transport system permease family. OppBC subfamily.</text>
</comment>
<evidence type="ECO:0000256" key="1">
    <source>
        <dbReference type="ARBA" id="ARBA00004651"/>
    </source>
</evidence>
<dbReference type="Pfam" id="PF19300">
    <property type="entry name" value="BPD_transp_1_N"/>
    <property type="match status" value="1"/>
</dbReference>
<evidence type="ECO:0000313" key="15">
    <source>
        <dbReference type="EMBL" id="MCQ1530427.1"/>
    </source>
</evidence>
<evidence type="ECO:0000256" key="2">
    <source>
        <dbReference type="ARBA" id="ARBA00022448"/>
    </source>
</evidence>
<comment type="subunit">
    <text evidence="11">The complex is composed of two ATP-binding proteins (NikD and NikE), two transmembrane proteins (NikB and NikC) and a solute-binding protein (NikA).</text>
</comment>
<evidence type="ECO:0000256" key="10">
    <source>
        <dbReference type="ARBA" id="ARBA00024202"/>
    </source>
</evidence>
<evidence type="ECO:0000256" key="3">
    <source>
        <dbReference type="ARBA" id="ARBA00022475"/>
    </source>
</evidence>
<evidence type="ECO:0000313" key="16">
    <source>
        <dbReference type="Proteomes" id="UP001651880"/>
    </source>
</evidence>
<keyword evidence="9 13" id="KW-0472">Membrane</keyword>
<evidence type="ECO:0000256" key="12">
    <source>
        <dbReference type="ARBA" id="ARBA00044774"/>
    </source>
</evidence>
<protein>
    <recommendedName>
        <fullName evidence="12">Nickel import system permease protein NikB</fullName>
    </recommendedName>
</protein>
<evidence type="ECO:0000256" key="5">
    <source>
        <dbReference type="ARBA" id="ARBA00022692"/>
    </source>
</evidence>
<sequence length="323" mass="35095">MHKYVLKRFAMLIPVLIGVTFIVFFIMALTPGDPVTIILGDNATAENVAKLTEELGLNDPLIVRYVRYMGGLLKGDLGKSYSNQLSVLDQIADRFPNTLILAAAAIFVSLLIGIPVGIISAKKQYTWIDNTSMITALMGVSMPVFWLGLLLVIVFSLKLRWLPSQGMGQGLIGVLKSLILPAVSLGAGSAAMVTRMTRSSMLEVIRQDYIDTARSKGVKESAITIKHMLKNALIPIITVVGLQFGHLLGGAVLTETVFSWPGLGRFMVEAIKKKDTPSVLGAVIFLSVAFSIVNLLIDILYAYVDPRIKSQYKVQSAAGRRGE</sequence>
<keyword evidence="7" id="KW-0406">Ion transport</keyword>
<feature type="transmembrane region" description="Helical" evidence="13">
    <location>
        <begin position="9"/>
        <end position="29"/>
    </location>
</feature>
<dbReference type="InterPro" id="IPR035906">
    <property type="entry name" value="MetI-like_sf"/>
</dbReference>
<evidence type="ECO:0000256" key="9">
    <source>
        <dbReference type="ARBA" id="ARBA00023136"/>
    </source>
</evidence>
<evidence type="ECO:0000256" key="4">
    <source>
        <dbReference type="ARBA" id="ARBA00022596"/>
    </source>
</evidence>
<dbReference type="Gene3D" id="1.10.3720.10">
    <property type="entry name" value="MetI-like"/>
    <property type="match status" value="1"/>
</dbReference>
<dbReference type="SUPFAM" id="SSF161098">
    <property type="entry name" value="MetI-like"/>
    <property type="match status" value="1"/>
</dbReference>
<dbReference type="RefSeq" id="WP_255227948.1">
    <property type="nucleotide sequence ID" value="NZ_JAJEKE010000011.1"/>
</dbReference>
<name>A0ABT1NGL9_9FIRM</name>
<comment type="subcellular location">
    <subcellularLocation>
        <location evidence="1 13">Cell membrane</location>
        <topology evidence="1 13">Multi-pass membrane protein</topology>
    </subcellularLocation>
</comment>
<dbReference type="PROSITE" id="PS50928">
    <property type="entry name" value="ABC_TM1"/>
    <property type="match status" value="1"/>
</dbReference>
<comment type="caution">
    <text evidence="15">The sequence shown here is derived from an EMBL/GenBank/DDBJ whole genome shotgun (WGS) entry which is preliminary data.</text>
</comment>
<gene>
    <name evidence="15" type="ORF">LJD61_12810</name>
</gene>
<keyword evidence="5 13" id="KW-0812">Transmembrane</keyword>
<evidence type="ECO:0000256" key="6">
    <source>
        <dbReference type="ARBA" id="ARBA00022989"/>
    </source>
</evidence>
<accession>A0ABT1NGL9</accession>
<reference evidence="15 16" key="1">
    <citation type="submission" date="2021-10" db="EMBL/GenBank/DDBJ databases">
        <title>Lutispora strain m25 sp. nov., a thermophilic, non-spore-forming bacterium isolated from a lab-scale methanogenic bioreactor digesting anaerobic sludge.</title>
        <authorList>
            <person name="El Houari A."/>
            <person name="Mcdonald J."/>
        </authorList>
    </citation>
    <scope>NUCLEOTIDE SEQUENCE [LARGE SCALE GENOMIC DNA]</scope>
    <source>
        <strain evidence="16">m25</strain>
    </source>
</reference>
<dbReference type="Proteomes" id="UP001651880">
    <property type="component" value="Unassembled WGS sequence"/>
</dbReference>
<dbReference type="CDD" id="cd06261">
    <property type="entry name" value="TM_PBP2"/>
    <property type="match status" value="1"/>
</dbReference>
<dbReference type="EMBL" id="JAJEKE010000011">
    <property type="protein sequence ID" value="MCQ1530427.1"/>
    <property type="molecule type" value="Genomic_DNA"/>
</dbReference>
<dbReference type="PANTHER" id="PTHR43163:SF6">
    <property type="entry name" value="DIPEPTIDE TRANSPORT SYSTEM PERMEASE PROTEIN DPPB-RELATED"/>
    <property type="match status" value="1"/>
</dbReference>
<evidence type="ECO:0000259" key="14">
    <source>
        <dbReference type="PROSITE" id="PS50928"/>
    </source>
</evidence>
<evidence type="ECO:0000256" key="7">
    <source>
        <dbReference type="ARBA" id="ARBA00023065"/>
    </source>
</evidence>
<feature type="transmembrane region" description="Helical" evidence="13">
    <location>
        <begin position="99"/>
        <end position="121"/>
    </location>
</feature>
<keyword evidence="16" id="KW-1185">Reference proteome</keyword>
<evidence type="ECO:0000256" key="8">
    <source>
        <dbReference type="ARBA" id="ARBA00023112"/>
    </source>
</evidence>
<dbReference type="InterPro" id="IPR050045">
    <property type="entry name" value="Opp2B"/>
</dbReference>
<keyword evidence="6 13" id="KW-1133">Transmembrane helix</keyword>
<feature type="transmembrane region" description="Helical" evidence="13">
    <location>
        <begin position="278"/>
        <end position="304"/>
    </location>
</feature>
<dbReference type="InterPro" id="IPR000515">
    <property type="entry name" value="MetI-like"/>
</dbReference>
<feature type="transmembrane region" description="Helical" evidence="13">
    <location>
        <begin position="169"/>
        <end position="193"/>
    </location>
</feature>
<feature type="transmembrane region" description="Helical" evidence="13">
    <location>
        <begin position="232"/>
        <end position="258"/>
    </location>
</feature>
<keyword evidence="8" id="KW-0921">Nickel transport</keyword>